<protein>
    <submittedName>
        <fullName evidence="2">Uncharacterized protein</fullName>
    </submittedName>
</protein>
<dbReference type="Proteomes" id="UP000001976">
    <property type="component" value="Plasmid pSymB"/>
</dbReference>
<dbReference type="EnsemblBacteria" id="CAC49912">
    <property type="protein sequence ID" value="CAC49912"/>
    <property type="gene ID" value="SM_b20600"/>
</dbReference>
<proteinExistence type="predicted"/>
<accession>Q92TK0</accession>
<gene>
    <name evidence="2" type="ORF">SM_b20600</name>
</gene>
<feature type="region of interest" description="Disordered" evidence="1">
    <location>
        <begin position="188"/>
        <end position="207"/>
    </location>
</feature>
<evidence type="ECO:0000313" key="2">
    <source>
        <dbReference type="EMBL" id="CAC49912.1"/>
    </source>
</evidence>
<geneLocation type="plasmid" evidence="2 3">
    <name>pSymB</name>
</geneLocation>
<dbReference type="EMBL" id="AL591985">
    <property type="protein sequence ID" value="CAC49912.1"/>
    <property type="molecule type" value="Genomic_DNA"/>
</dbReference>
<dbReference type="AlphaFoldDB" id="Q92TK0"/>
<evidence type="ECO:0000256" key="1">
    <source>
        <dbReference type="SAM" id="MobiDB-lite"/>
    </source>
</evidence>
<dbReference type="KEGG" id="sme:SM_b20600"/>
<evidence type="ECO:0000313" key="3">
    <source>
        <dbReference type="Proteomes" id="UP000001976"/>
    </source>
</evidence>
<dbReference type="HOGENOM" id="CLU_1325468_0_0_5"/>
<sequence>MFEDCSCMILRPVPVEGLAHAAVQSVTARSMSLVEAWCRGEFRNHISLTELAISRFRPIQSEETLMTNFLPALHEGHAPITLQTLFRDALEAYDDWEEGMPEPIVSFEDKVLPVSAVFEWMRPCTDLMPANMIGIVTDRLTKPWSGAGPLDAMTFSTAARVMSILVRRRLRRFGRGSIEAFAERFSHPMHSVPSPSPDSAGSRPAGL</sequence>
<keyword evidence="3" id="KW-1185">Reference proteome</keyword>
<keyword evidence="2" id="KW-0614">Plasmid</keyword>
<reference evidence="2 3" key="1">
    <citation type="journal article" date="2001" name="Proc. Natl. Acad. Sci. U.S.A.">
        <title>The complete sequence of the 1,683-kb pSymB megaplasmid from the N2-fixing endosymbiont Sinorhizobium meliloti.</title>
        <authorList>
            <person name="Finan T.M."/>
            <person name="Weidner S."/>
            <person name="Wong K."/>
            <person name="Buhrmester J."/>
            <person name="Chain P."/>
            <person name="Vorholter F.J."/>
            <person name="Hernandez-Lucas I."/>
            <person name="Becker A."/>
            <person name="Cowie A."/>
            <person name="Gouzy J."/>
            <person name="Golding B."/>
            <person name="Puhler A."/>
        </authorList>
    </citation>
    <scope>NUCLEOTIDE SEQUENCE [LARGE SCALE GENOMIC DNA]</scope>
    <source>
        <strain evidence="2 3">1021</strain>
        <plasmid evidence="3">Plasmid pSymB</plasmid>
    </source>
</reference>
<dbReference type="PIR" id="H96030">
    <property type="entry name" value="H96030"/>
</dbReference>
<dbReference type="eggNOG" id="ENOG5034B99">
    <property type="taxonomic scope" value="Bacteria"/>
</dbReference>
<reference evidence="3" key="2">
    <citation type="journal article" date="2001" name="Science">
        <title>The composite genome of the legume symbiont Sinorhizobium meliloti.</title>
        <authorList>
            <person name="Galibert F."/>
            <person name="Finan T.M."/>
            <person name="Long S.R."/>
            <person name="Puehler A."/>
            <person name="Abola P."/>
            <person name="Ampe F."/>
            <person name="Barloy-Hubler F."/>
            <person name="Barnett M.J."/>
            <person name="Becker A."/>
            <person name="Boistard P."/>
            <person name="Bothe G."/>
            <person name="Boutry M."/>
            <person name="Bowser L."/>
            <person name="Buhrmester J."/>
            <person name="Cadieu E."/>
            <person name="Capela D."/>
            <person name="Chain P."/>
            <person name="Cowie A."/>
            <person name="Davis R.W."/>
            <person name="Dreano S."/>
            <person name="Federspiel N.A."/>
            <person name="Fisher R.F."/>
            <person name="Gloux S."/>
            <person name="Godrie T."/>
            <person name="Goffeau A."/>
            <person name="Golding B."/>
            <person name="Gouzy J."/>
            <person name="Gurjal M."/>
            <person name="Hernandez-Lucas I."/>
            <person name="Hong A."/>
            <person name="Huizar L."/>
            <person name="Hyman R.W."/>
            <person name="Jones T."/>
            <person name="Kahn D."/>
            <person name="Kahn M.L."/>
            <person name="Kalman S."/>
            <person name="Keating D.H."/>
            <person name="Kiss E."/>
            <person name="Komp C."/>
            <person name="Lelaure V."/>
            <person name="Masuy D."/>
            <person name="Palm C."/>
            <person name="Peck M.C."/>
            <person name="Pohl T.M."/>
            <person name="Portetelle D."/>
            <person name="Purnelle B."/>
            <person name="Ramsperger U."/>
            <person name="Surzycki R."/>
            <person name="Thebault P."/>
            <person name="Vandenbol M."/>
            <person name="Vorhoelter F.J."/>
            <person name="Weidner S."/>
            <person name="Wells D.H."/>
            <person name="Wong K."/>
            <person name="Yeh K.-C."/>
            <person name="Batut J."/>
        </authorList>
    </citation>
    <scope>NUCLEOTIDE SEQUENCE [LARGE SCALE GENOMIC DNA]</scope>
    <source>
        <strain evidence="3">1021</strain>
        <plasmid evidence="3">Plasmid pSymB</plasmid>
    </source>
</reference>
<dbReference type="PATRIC" id="fig|266834.11.peg.6435"/>
<name>Q92TK0_RHIME</name>
<feature type="compositionally biased region" description="Low complexity" evidence="1">
    <location>
        <begin position="188"/>
        <end position="199"/>
    </location>
</feature>
<organism evidence="2 3">
    <name type="scientific">Rhizobium meliloti (strain 1021)</name>
    <name type="common">Ensifer meliloti</name>
    <name type="synonym">Sinorhizobium meliloti</name>
    <dbReference type="NCBI Taxonomy" id="266834"/>
    <lineage>
        <taxon>Bacteria</taxon>
        <taxon>Pseudomonadati</taxon>
        <taxon>Pseudomonadota</taxon>
        <taxon>Alphaproteobacteria</taxon>
        <taxon>Hyphomicrobiales</taxon>
        <taxon>Rhizobiaceae</taxon>
        <taxon>Sinorhizobium/Ensifer group</taxon>
        <taxon>Sinorhizobium</taxon>
    </lineage>
</organism>
<dbReference type="OrthoDB" id="8299238at2"/>